<evidence type="ECO:0000256" key="6">
    <source>
        <dbReference type="PROSITE-ProRule" id="PRU00169"/>
    </source>
</evidence>
<comment type="caution">
    <text evidence="10">The sequence shown here is derived from an EMBL/GenBank/DDBJ whole genome shotgun (WGS) entry which is preliminary data.</text>
</comment>
<proteinExistence type="predicted"/>
<dbReference type="Gene3D" id="1.10.10.10">
    <property type="entry name" value="Winged helix-like DNA-binding domain superfamily/Winged helix DNA-binding domain"/>
    <property type="match status" value="1"/>
</dbReference>
<dbReference type="PROSITE" id="PS50110">
    <property type="entry name" value="RESPONSE_REGULATORY"/>
    <property type="match status" value="1"/>
</dbReference>
<dbReference type="AlphaFoldDB" id="W4L3Z1"/>
<dbReference type="InterPro" id="IPR001867">
    <property type="entry name" value="OmpR/PhoB-type_DNA-bd"/>
</dbReference>
<dbReference type="GO" id="GO:0032993">
    <property type="term" value="C:protein-DNA complex"/>
    <property type="evidence" value="ECO:0007669"/>
    <property type="project" value="TreeGrafter"/>
</dbReference>
<evidence type="ECO:0000256" key="7">
    <source>
        <dbReference type="PROSITE-ProRule" id="PRU01091"/>
    </source>
</evidence>
<evidence type="ECO:0000259" key="8">
    <source>
        <dbReference type="PROSITE" id="PS50110"/>
    </source>
</evidence>
<evidence type="ECO:0000256" key="1">
    <source>
        <dbReference type="ARBA" id="ARBA00022553"/>
    </source>
</evidence>
<name>W4L3Z1_ENTF1</name>
<dbReference type="PROSITE" id="PS51755">
    <property type="entry name" value="OMPR_PHOB"/>
    <property type="match status" value="1"/>
</dbReference>
<dbReference type="GO" id="GO:0000976">
    <property type="term" value="F:transcription cis-regulatory region binding"/>
    <property type="evidence" value="ECO:0007669"/>
    <property type="project" value="TreeGrafter"/>
</dbReference>
<keyword evidence="2" id="KW-0902">Two-component regulatory system</keyword>
<protein>
    <recommendedName>
        <fullName evidence="12">XRE family transcriptional regulator</fullName>
    </recommendedName>
</protein>
<dbReference type="InterPro" id="IPR036388">
    <property type="entry name" value="WH-like_DNA-bd_sf"/>
</dbReference>
<feature type="domain" description="OmpR/PhoB-type" evidence="9">
    <location>
        <begin position="132"/>
        <end position="238"/>
    </location>
</feature>
<dbReference type="CDD" id="cd17574">
    <property type="entry name" value="REC_OmpR"/>
    <property type="match status" value="1"/>
</dbReference>
<dbReference type="InterPro" id="IPR001789">
    <property type="entry name" value="Sig_transdc_resp-reg_receiver"/>
</dbReference>
<dbReference type="EMBL" id="AZHW01001375">
    <property type="protein sequence ID" value="ETW92793.1"/>
    <property type="molecule type" value="Genomic_DNA"/>
</dbReference>
<dbReference type="Gene3D" id="6.10.250.690">
    <property type="match status" value="1"/>
</dbReference>
<dbReference type="SMART" id="SM00448">
    <property type="entry name" value="REC"/>
    <property type="match status" value="1"/>
</dbReference>
<organism evidence="10 11">
    <name type="scientific">Entotheonella factor</name>
    <dbReference type="NCBI Taxonomy" id="1429438"/>
    <lineage>
        <taxon>Bacteria</taxon>
        <taxon>Pseudomonadati</taxon>
        <taxon>Nitrospinota/Tectimicrobiota group</taxon>
        <taxon>Candidatus Tectimicrobiota</taxon>
        <taxon>Candidatus Entotheonellia</taxon>
        <taxon>Candidatus Entotheonellales</taxon>
        <taxon>Candidatus Entotheonellaceae</taxon>
        <taxon>Candidatus Entotheonella</taxon>
    </lineage>
</organism>
<keyword evidence="5" id="KW-0804">Transcription</keyword>
<sequence length="243" mass="27788">MDRSQKLKLLIVEDEEPILQGLTDLFVFHGYAVESSRDGREALDMARRGDYDLVILDVMLPSMDGFTICNEIRQRDRDQPVMMLTAKTTEDDILTGLTLGADDYISKPFSVRELVLRVEAVLRRSQKLLKQESQFVVGDGICIDVNNLVGHCTGVGRENEIPFTRREIDILQYLQQHAERPISREELLVEVWGYERADAIETRTVDIHVAKLRRKIEPAPKNPVYLVTIRGEGYKLYDKPVSA</sequence>
<dbReference type="HOGENOM" id="CLU_000445_30_3_7"/>
<keyword evidence="1 6" id="KW-0597">Phosphoprotein</keyword>
<dbReference type="GO" id="GO:0006355">
    <property type="term" value="P:regulation of DNA-templated transcription"/>
    <property type="evidence" value="ECO:0007669"/>
    <property type="project" value="InterPro"/>
</dbReference>
<dbReference type="CDD" id="cd00383">
    <property type="entry name" value="trans_reg_C"/>
    <property type="match status" value="1"/>
</dbReference>
<evidence type="ECO:0000256" key="3">
    <source>
        <dbReference type="ARBA" id="ARBA00023015"/>
    </source>
</evidence>
<evidence type="ECO:0000313" key="11">
    <source>
        <dbReference type="Proteomes" id="UP000019141"/>
    </source>
</evidence>
<evidence type="ECO:0000256" key="2">
    <source>
        <dbReference type="ARBA" id="ARBA00023012"/>
    </source>
</evidence>
<dbReference type="InterPro" id="IPR039420">
    <property type="entry name" value="WalR-like"/>
</dbReference>
<reference evidence="10 11" key="1">
    <citation type="journal article" date="2014" name="Nature">
        <title>An environmental bacterial taxon with a large and distinct metabolic repertoire.</title>
        <authorList>
            <person name="Wilson M.C."/>
            <person name="Mori T."/>
            <person name="Ruckert C."/>
            <person name="Uria A.R."/>
            <person name="Helf M.J."/>
            <person name="Takada K."/>
            <person name="Gernert C."/>
            <person name="Steffens U.A."/>
            <person name="Heycke N."/>
            <person name="Schmitt S."/>
            <person name="Rinke C."/>
            <person name="Helfrich E.J."/>
            <person name="Brachmann A.O."/>
            <person name="Gurgui C."/>
            <person name="Wakimoto T."/>
            <person name="Kracht M."/>
            <person name="Crusemann M."/>
            <person name="Hentschel U."/>
            <person name="Abe I."/>
            <person name="Matsunaga S."/>
            <person name="Kalinowski J."/>
            <person name="Takeyama H."/>
            <person name="Piel J."/>
        </authorList>
    </citation>
    <scope>NUCLEOTIDE SEQUENCE [LARGE SCALE GENOMIC DNA]</scope>
    <source>
        <strain evidence="11">TSY1</strain>
    </source>
</reference>
<dbReference type="InterPro" id="IPR016032">
    <property type="entry name" value="Sig_transdc_resp-reg_C-effctor"/>
</dbReference>
<evidence type="ECO:0000256" key="5">
    <source>
        <dbReference type="ARBA" id="ARBA00023163"/>
    </source>
</evidence>
<dbReference type="PANTHER" id="PTHR48111">
    <property type="entry name" value="REGULATOR OF RPOS"/>
    <property type="match status" value="1"/>
</dbReference>
<dbReference type="Pfam" id="PF00486">
    <property type="entry name" value="Trans_reg_C"/>
    <property type="match status" value="1"/>
</dbReference>
<dbReference type="Gene3D" id="3.40.50.2300">
    <property type="match status" value="1"/>
</dbReference>
<evidence type="ECO:0000313" key="10">
    <source>
        <dbReference type="EMBL" id="ETW92793.1"/>
    </source>
</evidence>
<dbReference type="InterPro" id="IPR011006">
    <property type="entry name" value="CheY-like_superfamily"/>
</dbReference>
<evidence type="ECO:0000256" key="4">
    <source>
        <dbReference type="ARBA" id="ARBA00023125"/>
    </source>
</evidence>
<keyword evidence="11" id="KW-1185">Reference proteome</keyword>
<keyword evidence="3" id="KW-0805">Transcription regulation</keyword>
<dbReference type="FunFam" id="3.40.50.2300:FF:000001">
    <property type="entry name" value="DNA-binding response regulator PhoB"/>
    <property type="match status" value="1"/>
</dbReference>
<evidence type="ECO:0000259" key="9">
    <source>
        <dbReference type="PROSITE" id="PS51755"/>
    </source>
</evidence>
<dbReference type="SUPFAM" id="SSF52172">
    <property type="entry name" value="CheY-like"/>
    <property type="match status" value="1"/>
</dbReference>
<accession>W4L3Z1</accession>
<feature type="domain" description="Response regulatory" evidence="8">
    <location>
        <begin position="8"/>
        <end position="122"/>
    </location>
</feature>
<feature type="DNA-binding region" description="OmpR/PhoB-type" evidence="7">
    <location>
        <begin position="132"/>
        <end position="238"/>
    </location>
</feature>
<dbReference type="PANTHER" id="PTHR48111:SF40">
    <property type="entry name" value="PHOSPHATE REGULON TRANSCRIPTIONAL REGULATORY PROTEIN PHOB"/>
    <property type="match status" value="1"/>
</dbReference>
<keyword evidence="4 7" id="KW-0238">DNA-binding</keyword>
<dbReference type="SMART" id="SM00862">
    <property type="entry name" value="Trans_reg_C"/>
    <property type="match status" value="1"/>
</dbReference>
<dbReference type="Pfam" id="PF00072">
    <property type="entry name" value="Response_reg"/>
    <property type="match status" value="1"/>
</dbReference>
<dbReference type="GO" id="GO:0005829">
    <property type="term" value="C:cytosol"/>
    <property type="evidence" value="ECO:0007669"/>
    <property type="project" value="TreeGrafter"/>
</dbReference>
<gene>
    <name evidence="10" type="ORF">ETSY1_42115</name>
</gene>
<evidence type="ECO:0008006" key="12">
    <source>
        <dbReference type="Google" id="ProtNLM"/>
    </source>
</evidence>
<dbReference type="SUPFAM" id="SSF46894">
    <property type="entry name" value="C-terminal effector domain of the bipartite response regulators"/>
    <property type="match status" value="1"/>
</dbReference>
<dbReference type="Proteomes" id="UP000019141">
    <property type="component" value="Unassembled WGS sequence"/>
</dbReference>
<dbReference type="GO" id="GO:0000156">
    <property type="term" value="F:phosphorelay response regulator activity"/>
    <property type="evidence" value="ECO:0007669"/>
    <property type="project" value="TreeGrafter"/>
</dbReference>
<feature type="modified residue" description="4-aspartylphosphate" evidence="6">
    <location>
        <position position="57"/>
    </location>
</feature>